<feature type="compositionally biased region" description="Gly residues" evidence="3">
    <location>
        <begin position="408"/>
        <end position="417"/>
    </location>
</feature>
<dbReference type="GO" id="GO:0000993">
    <property type="term" value="F:RNA polymerase II complex binding"/>
    <property type="evidence" value="ECO:0000318"/>
    <property type="project" value="GO_Central"/>
</dbReference>
<feature type="compositionally biased region" description="Polar residues" evidence="3">
    <location>
        <begin position="456"/>
        <end position="466"/>
    </location>
</feature>
<feature type="compositionally biased region" description="Polar residues" evidence="3">
    <location>
        <begin position="265"/>
        <end position="278"/>
    </location>
</feature>
<dbReference type="Proteomes" id="UP000235145">
    <property type="component" value="Unassembled WGS sequence"/>
</dbReference>
<feature type="compositionally biased region" description="Low complexity" evidence="3">
    <location>
        <begin position="476"/>
        <end position="501"/>
    </location>
</feature>
<feature type="compositionally biased region" description="Low complexity" evidence="3">
    <location>
        <begin position="221"/>
        <end position="240"/>
    </location>
</feature>
<evidence type="ECO:0008006" key="8">
    <source>
        <dbReference type="Google" id="ProtNLM"/>
    </source>
</evidence>
<feature type="domain" description="C2H2-type" evidence="4">
    <location>
        <begin position="588"/>
        <end position="615"/>
    </location>
</feature>
<dbReference type="GO" id="GO:0031124">
    <property type="term" value="P:mRNA 3'-end processing"/>
    <property type="evidence" value="ECO:0007669"/>
    <property type="project" value="InterPro"/>
</dbReference>
<evidence type="ECO:0000259" key="5">
    <source>
        <dbReference type="PROSITE" id="PS51391"/>
    </source>
</evidence>
<keyword evidence="2" id="KW-0862">Zinc</keyword>
<dbReference type="GO" id="GO:0005737">
    <property type="term" value="C:cytoplasm"/>
    <property type="evidence" value="ECO:0000318"/>
    <property type="project" value="GO_Central"/>
</dbReference>
<keyword evidence="2" id="KW-0479">Metal-binding</keyword>
<feature type="region of interest" description="Disordered" evidence="3">
    <location>
        <begin position="220"/>
        <end position="379"/>
    </location>
</feature>
<dbReference type="InterPro" id="IPR047415">
    <property type="entry name" value="Pcf11_CID"/>
</dbReference>
<feature type="domain" description="CID" evidence="5">
    <location>
        <begin position="92"/>
        <end position="220"/>
    </location>
</feature>
<dbReference type="InterPro" id="IPR013087">
    <property type="entry name" value="Znf_C2H2_type"/>
</dbReference>
<dbReference type="FunFam" id="1.25.40.90:FF:000023">
    <property type="entry name" value="polyadenylation and cleavage factor homolog 4"/>
    <property type="match status" value="1"/>
</dbReference>
<dbReference type="PANTHER" id="PTHR15921">
    <property type="entry name" value="PRE-MRNA CLEAVAGE COMPLEX II"/>
    <property type="match status" value="1"/>
</dbReference>
<dbReference type="SMART" id="SM00582">
    <property type="entry name" value="RPR"/>
    <property type="match status" value="1"/>
</dbReference>
<gene>
    <name evidence="6" type="ORF">LSAT_V11C200058130</name>
</gene>
<evidence type="ECO:0000259" key="4">
    <source>
        <dbReference type="PROSITE" id="PS50157"/>
    </source>
</evidence>
<evidence type="ECO:0000313" key="7">
    <source>
        <dbReference type="Proteomes" id="UP000235145"/>
    </source>
</evidence>
<dbReference type="PROSITE" id="PS50157">
    <property type="entry name" value="ZINC_FINGER_C2H2_2"/>
    <property type="match status" value="1"/>
</dbReference>
<comment type="caution">
    <text evidence="6">The sequence shown here is derived from an EMBL/GenBank/DDBJ whole genome shotgun (WGS) entry which is preliminary data.</text>
</comment>
<proteinExistence type="predicted"/>
<feature type="compositionally biased region" description="Basic and acidic residues" evidence="3">
    <location>
        <begin position="309"/>
        <end position="320"/>
    </location>
</feature>
<protein>
    <recommendedName>
        <fullName evidence="8">CID domain-containing protein</fullName>
    </recommendedName>
</protein>
<sequence length="717" mass="78749">MEMDNTSRGRPFDRSSRDLSTLKKPRLLTEETTFLRSSNTPNGGSRPVVQRQPALGFRQTAERDRDSESSDLTRGGGGYQPQSLTQSQLQQQHLELVSQYRTALAELTFNSKPIITNLTIIAGENLHAAKAIAATICTNIIEVPSDQKLPSLYLLDSIVKNIGRDYIKYFASRLPEVFCKAYRQVDSAVHSGMRHLFGTWKGVFPLQCLQIIERELGFQQPSNANGTSSSSSSPLGLTSSRPEPQSQRPVRSIHVNPKYLERQRLQQSNSVKSPANDTNRVDSPERQEKTAAMRPRADPRLKNIQQAQRDVDTVSIRENDNDFDYESEPGFDSSWYPPGGSSGGNGGDNILSGQRNGHGFPKVSPPNLQPSNNIGSKKGVLVNKSWKNSEEEEYMWDGINSQLAVPGKSGGGGGGGGSKRDPRSQAAVSGKSPPVQPPAHHRPPPPSLPSPVQSRAATQPQKNTASRHPILPPPVTTTSKSPVTDTTTTAAAAATGKQPPPLVSSLLSTLIAKGIISASNPDPPPAVSPPSPPAPVVVRSPVLLSTNNEPPSVSDIKSIIGFDFKPEIIRRSNPAVISDLIDDLHLPYQCHICGIRFKLEERFEKHIEWHNRKYPPSRRWFINSDEWVKEKGGERMVAAEIGGERMVVADESQCVCVWCGEVFEDFYSEEMEKWMFRRAIYLGVKGGDIGPIVHEDCISENSHFDLGLSNDVKSEEV</sequence>
<feature type="region of interest" description="Disordered" evidence="3">
    <location>
        <begin position="1"/>
        <end position="83"/>
    </location>
</feature>
<dbReference type="GO" id="GO:0006369">
    <property type="term" value="P:termination of RNA polymerase II transcription"/>
    <property type="evidence" value="ECO:0000318"/>
    <property type="project" value="GO_Central"/>
</dbReference>
<dbReference type="InterPro" id="IPR045154">
    <property type="entry name" value="PCF11-like"/>
</dbReference>
<evidence type="ECO:0000256" key="3">
    <source>
        <dbReference type="SAM" id="MobiDB-lite"/>
    </source>
</evidence>
<dbReference type="SUPFAM" id="SSF48464">
    <property type="entry name" value="ENTH/VHS domain"/>
    <property type="match status" value="1"/>
</dbReference>
<evidence type="ECO:0000256" key="2">
    <source>
        <dbReference type="PROSITE-ProRule" id="PRU00042"/>
    </source>
</evidence>
<dbReference type="Pfam" id="PF23228">
    <property type="entry name" value="zf_PCFS4"/>
    <property type="match status" value="1"/>
</dbReference>
<feature type="compositionally biased region" description="Basic and acidic residues" evidence="3">
    <location>
        <begin position="279"/>
        <end position="301"/>
    </location>
</feature>
<accession>A0A9R1W7B8</accession>
<keyword evidence="7" id="KW-1185">Reference proteome</keyword>
<name>A0A9R1W7B8_LACSA</name>
<feature type="compositionally biased region" description="Polar residues" evidence="3">
    <location>
        <begin position="30"/>
        <end position="43"/>
    </location>
</feature>
<dbReference type="EMBL" id="NBSK02000002">
    <property type="protein sequence ID" value="KAJ0219901.1"/>
    <property type="molecule type" value="Genomic_DNA"/>
</dbReference>
<dbReference type="PANTHER" id="PTHR15921:SF3">
    <property type="entry name" value="PRE-MRNA CLEAVAGE COMPLEX 2 PROTEIN PCF11"/>
    <property type="match status" value="1"/>
</dbReference>
<dbReference type="GO" id="GO:0005849">
    <property type="term" value="C:mRNA cleavage factor complex"/>
    <property type="evidence" value="ECO:0000318"/>
    <property type="project" value="GO_Central"/>
</dbReference>
<dbReference type="OrthoDB" id="2129491at2759"/>
<keyword evidence="2" id="KW-0863">Zinc-finger</keyword>
<keyword evidence="1" id="KW-0507">mRNA processing</keyword>
<dbReference type="InterPro" id="IPR006569">
    <property type="entry name" value="CID_dom"/>
</dbReference>
<dbReference type="InterPro" id="IPR057242">
    <property type="entry name" value="PCFS4-like"/>
</dbReference>
<feature type="region of interest" description="Disordered" evidence="3">
    <location>
        <begin position="402"/>
        <end position="501"/>
    </location>
</feature>
<dbReference type="GO" id="GO:0003729">
    <property type="term" value="F:mRNA binding"/>
    <property type="evidence" value="ECO:0000318"/>
    <property type="project" value="GO_Central"/>
</dbReference>
<evidence type="ECO:0000256" key="1">
    <source>
        <dbReference type="ARBA" id="ARBA00022664"/>
    </source>
</evidence>
<organism evidence="6 7">
    <name type="scientific">Lactuca sativa</name>
    <name type="common">Garden lettuce</name>
    <dbReference type="NCBI Taxonomy" id="4236"/>
    <lineage>
        <taxon>Eukaryota</taxon>
        <taxon>Viridiplantae</taxon>
        <taxon>Streptophyta</taxon>
        <taxon>Embryophyta</taxon>
        <taxon>Tracheophyta</taxon>
        <taxon>Spermatophyta</taxon>
        <taxon>Magnoliopsida</taxon>
        <taxon>eudicotyledons</taxon>
        <taxon>Gunneridae</taxon>
        <taxon>Pentapetalae</taxon>
        <taxon>asterids</taxon>
        <taxon>campanulids</taxon>
        <taxon>Asterales</taxon>
        <taxon>Asteraceae</taxon>
        <taxon>Cichorioideae</taxon>
        <taxon>Cichorieae</taxon>
        <taxon>Lactucinae</taxon>
        <taxon>Lactuca</taxon>
    </lineage>
</organism>
<dbReference type="PROSITE" id="PS00028">
    <property type="entry name" value="ZINC_FINGER_C2H2_1"/>
    <property type="match status" value="1"/>
</dbReference>
<feature type="compositionally biased region" description="Basic and acidic residues" evidence="3">
    <location>
        <begin position="1"/>
        <end position="21"/>
    </location>
</feature>
<dbReference type="Pfam" id="PF04818">
    <property type="entry name" value="CID"/>
    <property type="match status" value="1"/>
</dbReference>
<dbReference type="GO" id="GO:0008270">
    <property type="term" value="F:zinc ion binding"/>
    <property type="evidence" value="ECO:0007669"/>
    <property type="project" value="UniProtKB-KW"/>
</dbReference>
<dbReference type="InterPro" id="IPR008942">
    <property type="entry name" value="ENTH_VHS"/>
</dbReference>
<evidence type="ECO:0000313" key="6">
    <source>
        <dbReference type="EMBL" id="KAJ0219901.1"/>
    </source>
</evidence>
<dbReference type="PROSITE" id="PS51391">
    <property type="entry name" value="CID"/>
    <property type="match status" value="1"/>
</dbReference>
<dbReference type="CDD" id="cd16982">
    <property type="entry name" value="CID_Pcf11"/>
    <property type="match status" value="1"/>
</dbReference>
<dbReference type="AlphaFoldDB" id="A0A9R1W7B8"/>
<reference evidence="6 7" key="1">
    <citation type="journal article" date="2017" name="Nat. Commun.">
        <title>Genome assembly with in vitro proximity ligation data and whole-genome triplication in lettuce.</title>
        <authorList>
            <person name="Reyes-Chin-Wo S."/>
            <person name="Wang Z."/>
            <person name="Yang X."/>
            <person name="Kozik A."/>
            <person name="Arikit S."/>
            <person name="Song C."/>
            <person name="Xia L."/>
            <person name="Froenicke L."/>
            <person name="Lavelle D.O."/>
            <person name="Truco M.J."/>
            <person name="Xia R."/>
            <person name="Zhu S."/>
            <person name="Xu C."/>
            <person name="Xu H."/>
            <person name="Xu X."/>
            <person name="Cox K."/>
            <person name="Korf I."/>
            <person name="Meyers B.C."/>
            <person name="Michelmore R.W."/>
        </authorList>
    </citation>
    <scope>NUCLEOTIDE SEQUENCE [LARGE SCALE GENOMIC DNA]</scope>
    <source>
        <strain evidence="7">cv. Salinas</strain>
        <tissue evidence="6">Seedlings</tissue>
    </source>
</reference>
<dbReference type="Gene3D" id="1.25.40.90">
    <property type="match status" value="1"/>
</dbReference>